<gene>
    <name evidence="2" type="ORF">QJU93_10050</name>
</gene>
<proteinExistence type="predicted"/>
<organism evidence="2 3">
    <name type="scientific">Phocoenobacter skyensis</name>
    <dbReference type="NCBI Taxonomy" id="97481"/>
    <lineage>
        <taxon>Bacteria</taxon>
        <taxon>Pseudomonadati</taxon>
        <taxon>Pseudomonadota</taxon>
        <taxon>Gammaproteobacteria</taxon>
        <taxon>Pasteurellales</taxon>
        <taxon>Pasteurellaceae</taxon>
        <taxon>Phocoenobacter</taxon>
    </lineage>
</organism>
<sequence>MTILTKTQTVAKLRAYAKENGMTFKKENHTISNQEVYKFINRKTKETVITNLTLEEAYENMNNGQVCKLAVENNCIENTRDTLINELIEELEDFKSSENRWVATKHQEFKNQIEYVHVDGHAEEISQEAIDFFNKEKEQNKANLESLKNEYLEKNTKNYLIDEITKLTEAVEKEINCYISNVIDFYLNELKSL</sequence>
<evidence type="ECO:0000256" key="1">
    <source>
        <dbReference type="SAM" id="Coils"/>
    </source>
</evidence>
<accession>A0AAJ6NBG4</accession>
<dbReference type="AlphaFoldDB" id="A0AAJ6NBG4"/>
<comment type="caution">
    <text evidence="2">The sequence shown here is derived from an EMBL/GenBank/DDBJ whole genome shotgun (WGS) entry which is preliminary data.</text>
</comment>
<evidence type="ECO:0000313" key="2">
    <source>
        <dbReference type="EMBL" id="MDP8173697.1"/>
    </source>
</evidence>
<feature type="coiled-coil region" evidence="1">
    <location>
        <begin position="130"/>
        <end position="157"/>
    </location>
</feature>
<dbReference type="RefSeq" id="WP_306384708.1">
    <property type="nucleotide sequence ID" value="NZ_JASAYN010000001.1"/>
</dbReference>
<protein>
    <submittedName>
        <fullName evidence="2">Uncharacterized protein</fullName>
    </submittedName>
</protein>
<name>A0AAJ6NBG4_9PAST</name>
<dbReference type="Proteomes" id="UP001236239">
    <property type="component" value="Unassembled WGS sequence"/>
</dbReference>
<keyword evidence="1" id="KW-0175">Coiled coil</keyword>
<evidence type="ECO:0000313" key="3">
    <source>
        <dbReference type="Proteomes" id="UP001236239"/>
    </source>
</evidence>
<dbReference type="EMBL" id="JASAYQ010000021">
    <property type="protein sequence ID" value="MDP8173697.1"/>
    <property type="molecule type" value="Genomic_DNA"/>
</dbReference>
<reference evidence="2" key="1">
    <citation type="journal article" date="2023" name="Front. Microbiol.">
        <title>Phylogeography and host specificity of Pasteurellaceae pathogenic to sea-farmed fish in the north-east Atlantic.</title>
        <authorList>
            <person name="Gulla S."/>
            <person name="Colquhoun D.J."/>
            <person name="Olsen A.B."/>
            <person name="Spilsberg B."/>
            <person name="Lagesen K."/>
            <person name="Aakesson C.P."/>
            <person name="Strom S."/>
            <person name="Manji F."/>
            <person name="Birkbeck T.H."/>
            <person name="Nilsen H.K."/>
        </authorList>
    </citation>
    <scope>NUCLEOTIDE SEQUENCE</scope>
    <source>
        <strain evidence="2">TW16_20</strain>
    </source>
</reference>